<protein>
    <submittedName>
        <fullName evidence="2">Uncharacterized protein</fullName>
    </submittedName>
</protein>
<accession>A0ABD1WJT3</accession>
<name>A0ABD1WJT3_9LAMI</name>
<dbReference type="EMBL" id="JBFOLJ010000003">
    <property type="protein sequence ID" value="KAL2549862.1"/>
    <property type="molecule type" value="Genomic_DNA"/>
</dbReference>
<feature type="region of interest" description="Disordered" evidence="1">
    <location>
        <begin position="23"/>
        <end position="45"/>
    </location>
</feature>
<comment type="caution">
    <text evidence="2">The sequence shown here is derived from an EMBL/GenBank/DDBJ whole genome shotgun (WGS) entry which is preliminary data.</text>
</comment>
<reference evidence="3" key="1">
    <citation type="submission" date="2024-07" db="EMBL/GenBank/DDBJ databases">
        <title>Two chromosome-level genome assemblies of Korean endemic species Abeliophyllum distichum and Forsythia ovata (Oleaceae).</title>
        <authorList>
            <person name="Jang H."/>
        </authorList>
    </citation>
    <scope>NUCLEOTIDE SEQUENCE [LARGE SCALE GENOMIC DNA]</scope>
</reference>
<dbReference type="AlphaFoldDB" id="A0ABD1WJT3"/>
<sequence>MRKEPPSHSVSLPPVRFLSSLALQSPDSQPTVGEPTTTEQPWFRNPLTTMKTNSYHFCKLSLLSKPSAKIKQTEVLKNNLDVDDKEVSKDSQSFLGSQMEISIQVEATQNCSMTLELAAAAPKPVRIALLLFSTCYYLDESTLDVNL</sequence>
<organism evidence="2 3">
    <name type="scientific">Forsythia ovata</name>
    <dbReference type="NCBI Taxonomy" id="205694"/>
    <lineage>
        <taxon>Eukaryota</taxon>
        <taxon>Viridiplantae</taxon>
        <taxon>Streptophyta</taxon>
        <taxon>Embryophyta</taxon>
        <taxon>Tracheophyta</taxon>
        <taxon>Spermatophyta</taxon>
        <taxon>Magnoliopsida</taxon>
        <taxon>eudicotyledons</taxon>
        <taxon>Gunneridae</taxon>
        <taxon>Pentapetalae</taxon>
        <taxon>asterids</taxon>
        <taxon>lamiids</taxon>
        <taxon>Lamiales</taxon>
        <taxon>Oleaceae</taxon>
        <taxon>Forsythieae</taxon>
        <taxon>Forsythia</taxon>
    </lineage>
</organism>
<keyword evidence="3" id="KW-1185">Reference proteome</keyword>
<gene>
    <name evidence="2" type="ORF">Fot_11392</name>
</gene>
<proteinExistence type="predicted"/>
<dbReference type="Proteomes" id="UP001604277">
    <property type="component" value="Unassembled WGS sequence"/>
</dbReference>
<evidence type="ECO:0000256" key="1">
    <source>
        <dbReference type="SAM" id="MobiDB-lite"/>
    </source>
</evidence>
<evidence type="ECO:0000313" key="2">
    <source>
        <dbReference type="EMBL" id="KAL2549862.1"/>
    </source>
</evidence>
<evidence type="ECO:0000313" key="3">
    <source>
        <dbReference type="Proteomes" id="UP001604277"/>
    </source>
</evidence>